<dbReference type="InterPro" id="IPR000184">
    <property type="entry name" value="Bac_surfAg_D15"/>
</dbReference>
<dbReference type="Gene3D" id="3.10.20.310">
    <property type="entry name" value="membrane protein fhac"/>
    <property type="match status" value="3"/>
</dbReference>
<keyword evidence="5" id="KW-0812">Transmembrane</keyword>
<dbReference type="Pfam" id="PF07244">
    <property type="entry name" value="POTRA"/>
    <property type="match status" value="1"/>
</dbReference>
<dbReference type="Pfam" id="PF17243">
    <property type="entry name" value="POTRA_TamA_1"/>
    <property type="match status" value="1"/>
</dbReference>
<proteinExistence type="inferred from homology"/>
<dbReference type="GO" id="GO:0097347">
    <property type="term" value="C:TAM protein secretion complex"/>
    <property type="evidence" value="ECO:0007669"/>
    <property type="project" value="TreeGrafter"/>
</dbReference>
<evidence type="ECO:0000256" key="8">
    <source>
        <dbReference type="ARBA" id="ARBA00023237"/>
    </source>
</evidence>
<keyword evidence="4" id="KW-1134">Transmembrane beta strand</keyword>
<evidence type="ECO:0000256" key="11">
    <source>
        <dbReference type="SAM" id="SignalP"/>
    </source>
</evidence>
<name>A0A0J5P5F6_9PAST</name>
<evidence type="ECO:0000256" key="2">
    <source>
        <dbReference type="ARBA" id="ARBA00010248"/>
    </source>
</evidence>
<protein>
    <recommendedName>
        <fullName evidence="3">Translocation and assembly module subunit TamA</fullName>
    </recommendedName>
    <alternativeName>
        <fullName evidence="9">Autotransporter assembly factor TamA</fullName>
    </alternativeName>
</protein>
<evidence type="ECO:0000256" key="7">
    <source>
        <dbReference type="ARBA" id="ARBA00023136"/>
    </source>
</evidence>
<keyword evidence="8" id="KW-0998">Cell outer membrane</keyword>
<evidence type="ECO:0000256" key="4">
    <source>
        <dbReference type="ARBA" id="ARBA00022452"/>
    </source>
</evidence>
<dbReference type="Gene3D" id="2.40.160.50">
    <property type="entry name" value="membrane protein fhac: a member of the omp85/tpsb transporter family"/>
    <property type="match status" value="1"/>
</dbReference>
<comment type="subcellular location">
    <subcellularLocation>
        <location evidence="1">Cell outer membrane</location>
    </subcellularLocation>
</comment>
<keyword evidence="7" id="KW-0472">Membrane</keyword>
<dbReference type="GO" id="GO:0009306">
    <property type="term" value="P:protein secretion"/>
    <property type="evidence" value="ECO:0007669"/>
    <property type="project" value="TreeGrafter"/>
</dbReference>
<dbReference type="PATRIC" id="fig|67855.3.peg.1829"/>
<evidence type="ECO:0000256" key="9">
    <source>
        <dbReference type="ARBA" id="ARBA00033063"/>
    </source>
</evidence>
<comment type="caution">
    <text evidence="15">The sequence shown here is derived from an EMBL/GenBank/DDBJ whole genome shotgun (WGS) entry which is preliminary data.</text>
</comment>
<dbReference type="InterPro" id="IPR035243">
    <property type="entry name" value="TamA_POTRA_Dom_1"/>
</dbReference>
<evidence type="ECO:0000256" key="6">
    <source>
        <dbReference type="ARBA" id="ARBA00022729"/>
    </source>
</evidence>
<dbReference type="AlphaFoldDB" id="A0A0J5P5F6"/>
<evidence type="ECO:0000259" key="13">
    <source>
        <dbReference type="Pfam" id="PF07244"/>
    </source>
</evidence>
<dbReference type="STRING" id="67855.RO21_08765"/>
<evidence type="ECO:0000313" key="15">
    <source>
        <dbReference type="EMBL" id="KMK50980.1"/>
    </source>
</evidence>
<comment type="similarity">
    <text evidence="2">Belongs to the TamA family.</text>
</comment>
<evidence type="ECO:0000259" key="14">
    <source>
        <dbReference type="Pfam" id="PF17243"/>
    </source>
</evidence>
<reference evidence="15 16" key="1">
    <citation type="submission" date="2014-12" db="EMBL/GenBank/DDBJ databases">
        <title>Reclassification of Actinobacillus muris as Muribacter muris.</title>
        <authorList>
            <person name="Christensen H."/>
            <person name="Nicklas W."/>
            <person name="Bisgaard M."/>
        </authorList>
    </citation>
    <scope>NUCLEOTIDE SEQUENCE [LARGE SCALE GENOMIC DNA]</scope>
    <source>
        <strain evidence="15 16">Ackerman80-443D</strain>
    </source>
</reference>
<feature type="chain" id="PRO_5005262771" description="Translocation and assembly module subunit TamA" evidence="11">
    <location>
        <begin position="21"/>
        <end position="578"/>
    </location>
</feature>
<feature type="domain" description="Bacterial surface antigen (D15)" evidence="12">
    <location>
        <begin position="280"/>
        <end position="576"/>
    </location>
</feature>
<dbReference type="RefSeq" id="WP_047977412.1">
    <property type="nucleotide sequence ID" value="NZ_JWIZ01000056.1"/>
</dbReference>
<evidence type="ECO:0000256" key="5">
    <source>
        <dbReference type="ARBA" id="ARBA00022692"/>
    </source>
</evidence>
<feature type="domain" description="POTRA" evidence="13">
    <location>
        <begin position="191"/>
        <end position="261"/>
    </location>
</feature>
<feature type="signal peptide" evidence="11">
    <location>
        <begin position="1"/>
        <end position="20"/>
    </location>
</feature>
<dbReference type="EMBL" id="JWIZ01000056">
    <property type="protein sequence ID" value="KMK50980.1"/>
    <property type="molecule type" value="Genomic_DNA"/>
</dbReference>
<dbReference type="GO" id="GO:0009279">
    <property type="term" value="C:cell outer membrane"/>
    <property type="evidence" value="ECO:0007669"/>
    <property type="project" value="UniProtKB-SubCell"/>
</dbReference>
<evidence type="ECO:0000256" key="1">
    <source>
        <dbReference type="ARBA" id="ARBA00004442"/>
    </source>
</evidence>
<evidence type="ECO:0000256" key="10">
    <source>
        <dbReference type="ARBA" id="ARBA00093548"/>
    </source>
</evidence>
<organism evidence="15 16">
    <name type="scientific">Muribacter muris</name>
    <dbReference type="NCBI Taxonomy" id="67855"/>
    <lineage>
        <taxon>Bacteria</taxon>
        <taxon>Pseudomonadati</taxon>
        <taxon>Pseudomonadota</taxon>
        <taxon>Gammaproteobacteria</taxon>
        <taxon>Pasteurellales</taxon>
        <taxon>Pasteurellaceae</taxon>
        <taxon>Muribacter</taxon>
    </lineage>
</organism>
<dbReference type="InterPro" id="IPR010827">
    <property type="entry name" value="BamA/TamA_POTRA"/>
</dbReference>
<comment type="subunit">
    <text evidence="10">Interacts with TamB to form the translocation and assembly module (TAM).</text>
</comment>
<dbReference type="Proteomes" id="UP000036270">
    <property type="component" value="Unassembled WGS sequence"/>
</dbReference>
<keyword evidence="6 11" id="KW-0732">Signal</keyword>
<dbReference type="InterPro" id="IPR039910">
    <property type="entry name" value="D15-like"/>
</dbReference>
<feature type="domain" description="TamA POTRA" evidence="14">
    <location>
        <begin position="26"/>
        <end position="100"/>
    </location>
</feature>
<dbReference type="PANTHER" id="PTHR12815:SF47">
    <property type="entry name" value="TRANSLOCATION AND ASSEMBLY MODULE SUBUNIT TAMA"/>
    <property type="match status" value="1"/>
</dbReference>
<evidence type="ECO:0000256" key="3">
    <source>
        <dbReference type="ARBA" id="ARBA00015419"/>
    </source>
</evidence>
<sequence length="578" mass="66550">MLKTKLHYLALLVATPLVFAEQTVRLKIEGIEDKELYNNVRIFLSQVSNDEADGSERYQYVVRETVDKALRALGYYNTQYHFHLTPRKAPAKDLLTLKVSLDKPVRLDEREVDIQGQAAQDSDFQQLLEKDIPAKGTRLNHETYDNFKSNIEKLAQSKGYFDGNWRYHRLEVYPSSHTADWRLGYYSGERYRYGDIRFKNSQIREDYLTQVLRIQSGDEYHINDLSKLSSDFSSSNWFVSVLVEPELDSEKKTVDLNVLLQPKKKNDVEIGIGYMTQVGPRFQLNWKKPWINDRGHSLEMNSYFSPKEQKIEFGYNIPLKNDPINHYYQISGGLEREKQNNTKFTGANLAFQRFWNYESGWNFSLGMKARYDAFEQANDKFKTLLLYPTASLNRTRSDGQRFPLWGDSQKLTVNWGSKLWGSDVNFYSAKASTAWIRTYADAHRFYLRGELGYLKAGEFGRIPPALRYFAGGDMSVRGFGYKKISPKNKDGELTGGSHLATATAEYQYQVYPNWWGAVFYDTGLATRQYKAKELHSGVGVGVRWASPIGAIKFDLATPVRSPSNEKGIQFYIGLGSEL</sequence>
<gene>
    <name evidence="15" type="ORF">RO21_08765</name>
</gene>
<dbReference type="PANTHER" id="PTHR12815">
    <property type="entry name" value="SORTING AND ASSEMBLY MACHINERY SAMM50 PROTEIN FAMILY MEMBER"/>
    <property type="match status" value="1"/>
</dbReference>
<keyword evidence="16" id="KW-1185">Reference proteome</keyword>
<dbReference type="Pfam" id="PF01103">
    <property type="entry name" value="Omp85"/>
    <property type="match status" value="1"/>
</dbReference>
<evidence type="ECO:0000259" key="12">
    <source>
        <dbReference type="Pfam" id="PF01103"/>
    </source>
</evidence>
<accession>A0A0J5P5F6</accession>
<evidence type="ECO:0000313" key="16">
    <source>
        <dbReference type="Proteomes" id="UP000036270"/>
    </source>
</evidence>